<protein>
    <submittedName>
        <fullName evidence="1">Uncharacterized protein</fullName>
    </submittedName>
</protein>
<evidence type="ECO:0000313" key="1">
    <source>
        <dbReference type="EMBL" id="ACG60373.1"/>
    </source>
</evidence>
<gene>
    <name evidence="1" type="ORF">phiPLPE_51</name>
</gene>
<dbReference type="RefSeq" id="YP_002128485.1">
    <property type="nucleotide sequence ID" value="NC_011142.1"/>
</dbReference>
<name>B5AX70_9CAUD</name>
<accession>B5AX70</accession>
<evidence type="ECO:0000313" key="2">
    <source>
        <dbReference type="Proteomes" id="UP000001862"/>
    </source>
</evidence>
<dbReference type="KEGG" id="vg:6779467"/>
<dbReference type="GeneID" id="6779467"/>
<sequence length="99" mass="11619">MKLSQILIEAGVTPSGLHPDCKFIAQDKTTWHVYYYSSKPILDIYEWIRSKDNCKYVYFKGDKIFLKLTIIADDWQTPLSREQFIADYGEYVNEKSSPD</sequence>
<proteinExistence type="predicted"/>
<organism evidence="1 2">
    <name type="scientific">Iodobacter phage PhiPLPE</name>
    <dbReference type="NCBI Taxonomy" id="551895"/>
    <lineage>
        <taxon>Viruses</taxon>
        <taxon>Duplodnaviria</taxon>
        <taxon>Heunggongvirae</taxon>
        <taxon>Uroviricota</taxon>
        <taxon>Caudoviricetes</taxon>
        <taxon>Iodovirus</taxon>
        <taxon>Iodovirus PLPE</taxon>
    </lineage>
</organism>
<reference evidence="2" key="1">
    <citation type="journal article" date="2009" name="Environ. Microbiol. Rep.">
        <title>Isolation and genomic characterization of the first phage infecting Iodobacteria: ?PLPE, a myovirus having a novel set of features.</title>
        <authorList>
            <person name="Leblanc C."/>
            <person name="Caumont-Sarcos A."/>
            <person name="Comeau A.M."/>
            <person name="Krisch H.M."/>
        </authorList>
    </citation>
    <scope>NUCLEOTIDE SEQUENCE [LARGE SCALE GENOMIC DNA]</scope>
</reference>
<dbReference type="EMBL" id="EU876853">
    <property type="protein sequence ID" value="ACG60373.1"/>
    <property type="molecule type" value="Genomic_DNA"/>
</dbReference>
<keyword evidence="2" id="KW-1185">Reference proteome</keyword>
<dbReference type="Proteomes" id="UP000001862">
    <property type="component" value="Segment"/>
</dbReference>